<feature type="compositionally biased region" description="Basic residues" evidence="6">
    <location>
        <begin position="7"/>
        <end position="22"/>
    </location>
</feature>
<evidence type="ECO:0000256" key="4">
    <source>
        <dbReference type="ARBA" id="ARBA00035177"/>
    </source>
</evidence>
<dbReference type="Pfam" id="PF00468">
    <property type="entry name" value="Ribosomal_L34"/>
    <property type="match status" value="1"/>
</dbReference>
<evidence type="ECO:0000313" key="7">
    <source>
        <dbReference type="EMBL" id="MBL4938397.1"/>
    </source>
</evidence>
<comment type="caution">
    <text evidence="7">The sequence shown here is derived from an EMBL/GenBank/DDBJ whole genome shotgun (WGS) entry which is preliminary data.</text>
</comment>
<dbReference type="PANTHER" id="PTHR14503">
    <property type="entry name" value="MITOCHONDRIAL RIBOSOMAL PROTEIN 34 FAMILY MEMBER"/>
    <property type="match status" value="1"/>
</dbReference>
<dbReference type="Proteomes" id="UP000632377">
    <property type="component" value="Unassembled WGS sequence"/>
</dbReference>
<organism evidence="7 8">
    <name type="scientific">Clostridium rhizosphaerae</name>
    <dbReference type="NCBI Taxonomy" id="2803861"/>
    <lineage>
        <taxon>Bacteria</taxon>
        <taxon>Bacillati</taxon>
        <taxon>Bacillota</taxon>
        <taxon>Clostridia</taxon>
        <taxon>Eubacteriales</taxon>
        <taxon>Clostridiaceae</taxon>
        <taxon>Clostridium</taxon>
    </lineage>
</organism>
<keyword evidence="2 5" id="KW-0689">Ribosomal protein</keyword>
<dbReference type="EMBL" id="JAESWC010000019">
    <property type="protein sequence ID" value="MBL4938397.1"/>
    <property type="molecule type" value="Genomic_DNA"/>
</dbReference>
<dbReference type="InterPro" id="IPR020939">
    <property type="entry name" value="Ribosomal_bL34_CS"/>
</dbReference>
<sequence length="44" mass="5346">MFMTYQPKKKQRKKEHGFRKRMASQGGRNVLKRRRAKGRKRLTA</sequence>
<dbReference type="RefSeq" id="WP_034572126.1">
    <property type="nucleotide sequence ID" value="NZ_JAESWC010000019.1"/>
</dbReference>
<evidence type="ECO:0000256" key="3">
    <source>
        <dbReference type="ARBA" id="ARBA00023274"/>
    </source>
</evidence>
<feature type="compositionally biased region" description="Basic residues" evidence="6">
    <location>
        <begin position="30"/>
        <end position="44"/>
    </location>
</feature>
<dbReference type="NCBIfam" id="TIGR01030">
    <property type="entry name" value="rpmH_bact"/>
    <property type="match status" value="1"/>
</dbReference>
<feature type="region of interest" description="Disordered" evidence="6">
    <location>
        <begin position="1"/>
        <end position="44"/>
    </location>
</feature>
<dbReference type="GO" id="GO:0005840">
    <property type="term" value="C:ribosome"/>
    <property type="evidence" value="ECO:0007669"/>
    <property type="project" value="UniProtKB-KW"/>
</dbReference>
<keyword evidence="8" id="KW-1185">Reference proteome</keyword>
<dbReference type="InterPro" id="IPR000271">
    <property type="entry name" value="Ribosomal_bL34"/>
</dbReference>
<dbReference type="Gene3D" id="1.10.287.3980">
    <property type="match status" value="1"/>
</dbReference>
<evidence type="ECO:0000256" key="6">
    <source>
        <dbReference type="SAM" id="MobiDB-lite"/>
    </source>
</evidence>
<comment type="similarity">
    <text evidence="1 5">Belongs to the bacterial ribosomal protein bL34 family.</text>
</comment>
<evidence type="ECO:0000313" key="8">
    <source>
        <dbReference type="Proteomes" id="UP000632377"/>
    </source>
</evidence>
<evidence type="ECO:0000256" key="5">
    <source>
        <dbReference type="HAMAP-Rule" id="MF_00391"/>
    </source>
</evidence>
<protein>
    <recommendedName>
        <fullName evidence="4 5">Large ribosomal subunit protein bL34</fullName>
    </recommendedName>
</protein>
<keyword evidence="3 5" id="KW-0687">Ribonucleoprotein</keyword>
<accession>A0ABS1TH23</accession>
<evidence type="ECO:0000256" key="1">
    <source>
        <dbReference type="ARBA" id="ARBA00010111"/>
    </source>
</evidence>
<gene>
    <name evidence="5 7" type="primary">rpmH</name>
    <name evidence="7" type="ORF">JK636_22045</name>
</gene>
<reference evidence="7 8" key="1">
    <citation type="submission" date="2021-01" db="EMBL/GenBank/DDBJ databases">
        <title>Genome public.</title>
        <authorList>
            <person name="Liu C."/>
            <person name="Sun Q."/>
        </authorList>
    </citation>
    <scope>NUCLEOTIDE SEQUENCE [LARGE SCALE GENOMIC DNA]</scope>
    <source>
        <strain evidence="7 8">YIM B02515</strain>
    </source>
</reference>
<dbReference type="PANTHER" id="PTHR14503:SF4">
    <property type="entry name" value="LARGE RIBOSOMAL SUBUNIT PROTEIN BL34M"/>
    <property type="match status" value="1"/>
</dbReference>
<proteinExistence type="inferred from homology"/>
<dbReference type="HAMAP" id="MF_00391">
    <property type="entry name" value="Ribosomal_bL34"/>
    <property type="match status" value="1"/>
</dbReference>
<evidence type="ECO:0000256" key="2">
    <source>
        <dbReference type="ARBA" id="ARBA00022980"/>
    </source>
</evidence>
<dbReference type="PROSITE" id="PS00784">
    <property type="entry name" value="RIBOSOMAL_L34"/>
    <property type="match status" value="1"/>
</dbReference>
<name>A0ABS1TH23_9CLOT</name>